<feature type="compositionally biased region" description="Low complexity" evidence="1">
    <location>
        <begin position="1"/>
        <end position="17"/>
    </location>
</feature>
<dbReference type="Proteomes" id="UP000283431">
    <property type="component" value="Unassembled WGS sequence"/>
</dbReference>
<proteinExistence type="predicted"/>
<comment type="caution">
    <text evidence="2">The sequence shown here is derived from an EMBL/GenBank/DDBJ whole genome shotgun (WGS) entry which is preliminary data.</text>
</comment>
<organism evidence="2 3">
    <name type="scientific">Agathobacter rectalis</name>
    <dbReference type="NCBI Taxonomy" id="39491"/>
    <lineage>
        <taxon>Bacteria</taxon>
        <taxon>Bacillati</taxon>
        <taxon>Bacillota</taxon>
        <taxon>Clostridia</taxon>
        <taxon>Lachnospirales</taxon>
        <taxon>Lachnospiraceae</taxon>
        <taxon>Agathobacter</taxon>
    </lineage>
</organism>
<feature type="compositionally biased region" description="Basic and acidic residues" evidence="1">
    <location>
        <begin position="55"/>
        <end position="69"/>
    </location>
</feature>
<evidence type="ECO:0000313" key="2">
    <source>
        <dbReference type="EMBL" id="RGZ76668.1"/>
    </source>
</evidence>
<reference evidence="2 3" key="1">
    <citation type="submission" date="2018-08" db="EMBL/GenBank/DDBJ databases">
        <title>A genome reference for cultivated species of the human gut microbiota.</title>
        <authorList>
            <person name="Zou Y."/>
            <person name="Xue W."/>
            <person name="Luo G."/>
        </authorList>
    </citation>
    <scope>NUCLEOTIDE SEQUENCE [LARGE SCALE GENOMIC DNA]</scope>
    <source>
        <strain evidence="2 3">AM48-7</strain>
    </source>
</reference>
<evidence type="ECO:0000256" key="1">
    <source>
        <dbReference type="SAM" id="MobiDB-lite"/>
    </source>
</evidence>
<name>A0A413PKV7_9FIRM</name>
<dbReference type="AlphaFoldDB" id="A0A413PKV7"/>
<accession>A0A413PKV7</accession>
<protein>
    <submittedName>
        <fullName evidence="2">Uncharacterized protein</fullName>
    </submittedName>
</protein>
<sequence length="229" mass="24930">MLDAISSVVSAVAAQSVTAKDEAQTKNTNTASKKQDAKTDKSDAKTAGFSDEAAVYEKSDSKDDSKDTAKSTVNQKMSKADRDALVQALKDDANARQQQLIEIVRKSMTGQATTWDKSQGLKSLFENLTVDADTIAQAKKDIAEDGYWGVEKTSDRILDFAKALSGGDKDKADELLNAFKKGFSQATGAWGDKLPSICQDTYDAVLKKFDDWKNGTEDTQVQARSRMCM</sequence>
<evidence type="ECO:0000313" key="3">
    <source>
        <dbReference type="Proteomes" id="UP000283431"/>
    </source>
</evidence>
<feature type="region of interest" description="Disordered" evidence="1">
    <location>
        <begin position="1"/>
        <end position="77"/>
    </location>
</feature>
<feature type="compositionally biased region" description="Basic and acidic residues" evidence="1">
    <location>
        <begin position="33"/>
        <end position="44"/>
    </location>
</feature>
<gene>
    <name evidence="2" type="ORF">DW975_02390</name>
</gene>
<dbReference type="EMBL" id="QSEN01000002">
    <property type="protein sequence ID" value="RGZ76668.1"/>
    <property type="molecule type" value="Genomic_DNA"/>
</dbReference>